<dbReference type="KEGG" id="bcon:NL30_06735"/>
<dbReference type="SUPFAM" id="SSF55781">
    <property type="entry name" value="GAF domain-like"/>
    <property type="match status" value="1"/>
</dbReference>
<dbReference type="InterPro" id="IPR036388">
    <property type="entry name" value="WH-like_DNA-bd_sf"/>
</dbReference>
<feature type="domain" description="IclR-ED" evidence="5">
    <location>
        <begin position="69"/>
        <end position="250"/>
    </location>
</feature>
<dbReference type="Gene3D" id="1.10.10.10">
    <property type="entry name" value="Winged helix-like DNA-binding domain superfamily/Winged helix DNA-binding domain"/>
    <property type="match status" value="1"/>
</dbReference>
<dbReference type="SMART" id="SM00346">
    <property type="entry name" value="HTH_ICLR"/>
    <property type="match status" value="1"/>
</dbReference>
<accession>A0A0G3YQE2</accession>
<feature type="domain" description="HTH iclR-type" evidence="4">
    <location>
        <begin position="5"/>
        <end position="68"/>
    </location>
</feature>
<accession>A0A1C8ZGY8</accession>
<sequence length="250" mass="26806">MLPADTPTLRAFALLEHLVQAGDAVSLADLTREVDIPKASLHRMLASLEAGGLVIREPGRKNAYAIGPRLARLGTGVMLHAGTRRLRHAILERLVADLGETCNLTALHDTEVVYLDRVEADWPLRLDLKPGSRVPAHCSASGKLLLALLPRDERAALVRALALPRYTPNTISDPELLEAELDRTAHKGIAIDNEEFVAGIVCIAAPIVGDDGACIAAVAVHAPVSRAPLSQLLDHVPRLQEAARALAETF</sequence>
<protein>
    <submittedName>
        <fullName evidence="6">IclR family transcriptional regulator</fullName>
    </submittedName>
</protein>
<evidence type="ECO:0000259" key="5">
    <source>
        <dbReference type="PROSITE" id="PS51078"/>
    </source>
</evidence>
<gene>
    <name evidence="6" type="ORF">DF037_35915</name>
</gene>
<dbReference type="GO" id="GO:0003700">
    <property type="term" value="F:DNA-binding transcription factor activity"/>
    <property type="evidence" value="ECO:0007669"/>
    <property type="project" value="TreeGrafter"/>
</dbReference>
<name>A0A0G3YQE2_9BURK</name>
<keyword evidence="1" id="KW-0805">Transcription regulation</keyword>
<evidence type="ECO:0000259" key="4">
    <source>
        <dbReference type="PROSITE" id="PS51077"/>
    </source>
</evidence>
<dbReference type="InterPro" id="IPR036390">
    <property type="entry name" value="WH_DNA-bd_sf"/>
</dbReference>
<dbReference type="InterPro" id="IPR005471">
    <property type="entry name" value="Tscrpt_reg_IclR_N"/>
</dbReference>
<dbReference type="InterPro" id="IPR014757">
    <property type="entry name" value="Tscrpt_reg_IclR_C"/>
</dbReference>
<evidence type="ECO:0000256" key="3">
    <source>
        <dbReference type="ARBA" id="ARBA00023163"/>
    </source>
</evidence>
<keyword evidence="3" id="KW-0804">Transcription</keyword>
<keyword evidence="2" id="KW-0238">DNA-binding</keyword>
<dbReference type="InterPro" id="IPR050707">
    <property type="entry name" value="HTH_MetabolicPath_Reg"/>
</dbReference>
<reference evidence="6 7" key="1">
    <citation type="submission" date="2018-08" db="EMBL/GenBank/DDBJ databases">
        <title>Comparative analysis of Burkholderia isolates from Puerto Rico.</title>
        <authorList>
            <person name="Hall C."/>
            <person name="Sahl J."/>
            <person name="Wagner D."/>
        </authorList>
    </citation>
    <scope>NUCLEOTIDE SEQUENCE [LARGE SCALE GENOMIC DNA]</scope>
    <source>
        <strain evidence="6 7">Bp9001</strain>
    </source>
</reference>
<dbReference type="Pfam" id="PF01614">
    <property type="entry name" value="IclR_C"/>
    <property type="match status" value="1"/>
</dbReference>
<dbReference type="Proteomes" id="UP000269271">
    <property type="component" value="Unassembled WGS sequence"/>
</dbReference>
<dbReference type="EMBL" id="QTQX01000035">
    <property type="protein sequence ID" value="RQT17235.1"/>
    <property type="molecule type" value="Genomic_DNA"/>
</dbReference>
<dbReference type="GO" id="GO:0045892">
    <property type="term" value="P:negative regulation of DNA-templated transcription"/>
    <property type="evidence" value="ECO:0007669"/>
    <property type="project" value="TreeGrafter"/>
</dbReference>
<dbReference type="RefSeq" id="WP_047850198.1">
    <property type="nucleotide sequence ID" value="NZ_CABVQJ010000038.1"/>
</dbReference>
<dbReference type="Gene3D" id="3.30.450.40">
    <property type="match status" value="1"/>
</dbReference>
<dbReference type="Pfam" id="PF09339">
    <property type="entry name" value="HTH_IclR"/>
    <property type="match status" value="1"/>
</dbReference>
<organism evidence="6 7">
    <name type="scientific">Burkholderia contaminans</name>
    <dbReference type="NCBI Taxonomy" id="488447"/>
    <lineage>
        <taxon>Bacteria</taxon>
        <taxon>Pseudomonadati</taxon>
        <taxon>Pseudomonadota</taxon>
        <taxon>Betaproteobacteria</taxon>
        <taxon>Burkholderiales</taxon>
        <taxon>Burkholderiaceae</taxon>
        <taxon>Burkholderia</taxon>
        <taxon>Burkholderia cepacia complex</taxon>
    </lineage>
</organism>
<dbReference type="PROSITE" id="PS51077">
    <property type="entry name" value="HTH_ICLR"/>
    <property type="match status" value="1"/>
</dbReference>
<evidence type="ECO:0000313" key="6">
    <source>
        <dbReference type="EMBL" id="RQT17235.1"/>
    </source>
</evidence>
<evidence type="ECO:0000256" key="1">
    <source>
        <dbReference type="ARBA" id="ARBA00023015"/>
    </source>
</evidence>
<proteinExistence type="predicted"/>
<dbReference type="AlphaFoldDB" id="A0A0G3YQE2"/>
<dbReference type="SUPFAM" id="SSF46785">
    <property type="entry name" value="Winged helix' DNA-binding domain"/>
    <property type="match status" value="1"/>
</dbReference>
<dbReference type="PROSITE" id="PS51078">
    <property type="entry name" value="ICLR_ED"/>
    <property type="match status" value="1"/>
</dbReference>
<evidence type="ECO:0000256" key="2">
    <source>
        <dbReference type="ARBA" id="ARBA00023125"/>
    </source>
</evidence>
<dbReference type="PANTHER" id="PTHR30136">
    <property type="entry name" value="HELIX-TURN-HELIX TRANSCRIPTIONAL REGULATOR, ICLR FAMILY"/>
    <property type="match status" value="1"/>
</dbReference>
<dbReference type="InterPro" id="IPR029016">
    <property type="entry name" value="GAF-like_dom_sf"/>
</dbReference>
<evidence type="ECO:0000313" key="7">
    <source>
        <dbReference type="Proteomes" id="UP000269271"/>
    </source>
</evidence>
<dbReference type="GO" id="GO:0003677">
    <property type="term" value="F:DNA binding"/>
    <property type="evidence" value="ECO:0007669"/>
    <property type="project" value="UniProtKB-KW"/>
</dbReference>
<dbReference type="PANTHER" id="PTHR30136:SF24">
    <property type="entry name" value="HTH-TYPE TRANSCRIPTIONAL REPRESSOR ALLR"/>
    <property type="match status" value="1"/>
</dbReference>
<comment type="caution">
    <text evidence="6">The sequence shown here is derived from an EMBL/GenBank/DDBJ whole genome shotgun (WGS) entry which is preliminary data.</text>
</comment>